<proteinExistence type="predicted"/>
<evidence type="ECO:0000259" key="2">
    <source>
        <dbReference type="Pfam" id="PF00249"/>
    </source>
</evidence>
<dbReference type="OrthoDB" id="1938526at2759"/>
<dbReference type="PANTHER" id="PTHR46872:SF10">
    <property type="entry name" value="MYB-LIKE DOMAIN-CONTAINING PROTEIN"/>
    <property type="match status" value="1"/>
</dbReference>
<accession>A0A8K0HBT0</accession>
<reference evidence="3" key="1">
    <citation type="submission" date="2020-03" db="EMBL/GenBank/DDBJ databases">
        <title>A high-quality chromosome-level genome assembly of a woody plant with both climbing and erect habits, Rhamnella rubrinervis.</title>
        <authorList>
            <person name="Lu Z."/>
            <person name="Yang Y."/>
            <person name="Zhu X."/>
            <person name="Sun Y."/>
        </authorList>
    </citation>
    <scope>NUCLEOTIDE SEQUENCE</scope>
    <source>
        <strain evidence="3">BYM</strain>
        <tissue evidence="3">Leaf</tissue>
    </source>
</reference>
<comment type="caution">
    <text evidence="3">The sequence shown here is derived from an EMBL/GenBank/DDBJ whole genome shotgun (WGS) entry which is preliminary data.</text>
</comment>
<feature type="domain" description="Myb-like" evidence="2">
    <location>
        <begin position="363"/>
        <end position="411"/>
    </location>
</feature>
<dbReference type="CDD" id="cd00167">
    <property type="entry name" value="SANT"/>
    <property type="match status" value="1"/>
</dbReference>
<evidence type="ECO:0000313" key="3">
    <source>
        <dbReference type="EMBL" id="KAF3449687.1"/>
    </source>
</evidence>
<feature type="region of interest" description="Disordered" evidence="1">
    <location>
        <begin position="1"/>
        <end position="31"/>
    </location>
</feature>
<evidence type="ECO:0000256" key="1">
    <source>
        <dbReference type="SAM" id="MobiDB-lite"/>
    </source>
</evidence>
<dbReference type="Pfam" id="PF00249">
    <property type="entry name" value="Myb_DNA-binding"/>
    <property type="match status" value="1"/>
</dbReference>
<evidence type="ECO:0000313" key="4">
    <source>
        <dbReference type="Proteomes" id="UP000796880"/>
    </source>
</evidence>
<sequence length="437" mass="49485">MSPLRPHSDTHKQGSDERASSHVTDHVQSNKSYGDSDIMMWLKELALDTRNLDSSNGLAQKLWNQSLHVRKVLFVRYVEAQFQEYGNSAMAYGLAAKESDTPNVKKICEEISSSLISSCNNTDGFSHQLACDLQCLSSSLTSEDRYEEEPISTNVTMLDNATQHVLNTYLNESTMASFDDSVSSPDVSSSNEPDSLILQALKLWISKGDSIPKAIPMKDVNGSPQLSNFLIIEEQDLRLRKTLKLLITNNDCLPQPIIPIGPGFKAQIPEWTGSINREKVFDCVGDSKDSRWLGTQIWPPIEDIDRGKILREARKGIPNSCTYSFPKSIVKRHVREACLRLQSEIDPAFWNWKFDEIGEAVSKSWTSKEQQIFKSLVRKNPLAFGTDFWELALKHFPSKCQKSLISYYYNVFIPRWMSLQTKSSPNEIDSDEDQANE</sequence>
<protein>
    <recommendedName>
        <fullName evidence="2">Myb-like domain-containing protein</fullName>
    </recommendedName>
</protein>
<dbReference type="PANTHER" id="PTHR46872">
    <property type="entry name" value="DNA BINDING PROTEIN"/>
    <property type="match status" value="1"/>
</dbReference>
<name>A0A8K0HBT0_9ROSA</name>
<organism evidence="3 4">
    <name type="scientific">Rhamnella rubrinervis</name>
    <dbReference type="NCBI Taxonomy" id="2594499"/>
    <lineage>
        <taxon>Eukaryota</taxon>
        <taxon>Viridiplantae</taxon>
        <taxon>Streptophyta</taxon>
        <taxon>Embryophyta</taxon>
        <taxon>Tracheophyta</taxon>
        <taxon>Spermatophyta</taxon>
        <taxon>Magnoliopsida</taxon>
        <taxon>eudicotyledons</taxon>
        <taxon>Gunneridae</taxon>
        <taxon>Pentapetalae</taxon>
        <taxon>rosids</taxon>
        <taxon>fabids</taxon>
        <taxon>Rosales</taxon>
        <taxon>Rhamnaceae</taxon>
        <taxon>rhamnoid group</taxon>
        <taxon>Rhamneae</taxon>
        <taxon>Rhamnella</taxon>
    </lineage>
</organism>
<feature type="compositionally biased region" description="Basic and acidic residues" evidence="1">
    <location>
        <begin position="1"/>
        <end position="25"/>
    </location>
</feature>
<gene>
    <name evidence="3" type="ORF">FNV43_RR10418</name>
</gene>
<keyword evidence="4" id="KW-1185">Reference proteome</keyword>
<dbReference type="Proteomes" id="UP000796880">
    <property type="component" value="Unassembled WGS sequence"/>
</dbReference>
<dbReference type="AlphaFoldDB" id="A0A8K0HBT0"/>
<dbReference type="InterPro" id="IPR001005">
    <property type="entry name" value="SANT/Myb"/>
</dbReference>
<dbReference type="EMBL" id="VOIH02000004">
    <property type="protein sequence ID" value="KAF3449687.1"/>
    <property type="molecule type" value="Genomic_DNA"/>
</dbReference>